<dbReference type="InterPro" id="IPR006016">
    <property type="entry name" value="UspA"/>
</dbReference>
<dbReference type="OrthoDB" id="260697at2157"/>
<evidence type="ECO:0000259" key="1">
    <source>
        <dbReference type="Pfam" id="PF00582"/>
    </source>
</evidence>
<gene>
    <name evidence="2" type="ORF">K933_07167</name>
</gene>
<reference evidence="2 3" key="1">
    <citation type="journal article" date="2013" name="Genome Announc.">
        <title>Draft Genome Sequence of 'Candidatus Halobonum tyrrellensis' Strain G22, Isolated from the Hypersaline Waters of Lake Tyrrell, Australia.</title>
        <authorList>
            <person name="Ugalde J.A."/>
            <person name="Narasingarao P."/>
            <person name="Kuo S."/>
            <person name="Podell S."/>
            <person name="Allen E.E."/>
        </authorList>
    </citation>
    <scope>NUCLEOTIDE SEQUENCE [LARGE SCALE GENOMIC DNA]</scope>
    <source>
        <strain evidence="2 3">G22</strain>
    </source>
</reference>
<dbReference type="Proteomes" id="UP000017840">
    <property type="component" value="Unassembled WGS sequence"/>
</dbReference>
<dbReference type="PATRIC" id="fig|1324957.4.peg.1449"/>
<evidence type="ECO:0000313" key="2">
    <source>
        <dbReference type="EMBL" id="ESP88857.1"/>
    </source>
</evidence>
<feature type="domain" description="UspA" evidence="1">
    <location>
        <begin position="12"/>
        <end position="107"/>
    </location>
</feature>
<dbReference type="InterPro" id="IPR014729">
    <property type="entry name" value="Rossmann-like_a/b/a_fold"/>
</dbReference>
<dbReference type="STRING" id="1324957.K933_07167"/>
<sequence length="142" mass="16073">MTLVVVPVRYPLTRHSKATLAEAHRIAEERDAELTVLHVDLYQNGHEVTRTGLKRAVEREFGQLPNVRYVVRKGFLVEETILDEVAAEDADVVVIGAKQASRWRRMLRKVFSDPDVEGYLREKLDATVITVQPDEVDHGAAD</sequence>
<organism evidence="2 3">
    <name type="scientific">Candidatus Halobonum tyrrellensis G22</name>
    <dbReference type="NCBI Taxonomy" id="1324957"/>
    <lineage>
        <taxon>Archaea</taxon>
        <taxon>Methanobacteriati</taxon>
        <taxon>Methanobacteriota</taxon>
        <taxon>Stenosarchaea group</taxon>
        <taxon>Halobacteria</taxon>
        <taxon>Halobacteriales</taxon>
        <taxon>Haloferacaceae</taxon>
        <taxon>Candidatus Halobonum</taxon>
    </lineage>
</organism>
<dbReference type="Pfam" id="PF00582">
    <property type="entry name" value="Usp"/>
    <property type="match status" value="1"/>
</dbReference>
<dbReference type="eggNOG" id="arCOG06441">
    <property type="taxonomic scope" value="Archaea"/>
</dbReference>
<dbReference type="EMBL" id="ASGZ01000023">
    <property type="protein sequence ID" value="ESP88857.1"/>
    <property type="molecule type" value="Genomic_DNA"/>
</dbReference>
<dbReference type="RefSeq" id="WP_023394020.1">
    <property type="nucleotide sequence ID" value="NZ_ASGZ01000023.1"/>
</dbReference>
<evidence type="ECO:0000313" key="3">
    <source>
        <dbReference type="Proteomes" id="UP000017840"/>
    </source>
</evidence>
<dbReference type="CDD" id="cd00293">
    <property type="entry name" value="USP-like"/>
    <property type="match status" value="1"/>
</dbReference>
<dbReference type="Gene3D" id="3.40.50.620">
    <property type="entry name" value="HUPs"/>
    <property type="match status" value="1"/>
</dbReference>
<comment type="caution">
    <text evidence="2">The sequence shown here is derived from an EMBL/GenBank/DDBJ whole genome shotgun (WGS) entry which is preliminary data.</text>
</comment>
<keyword evidence="3" id="KW-1185">Reference proteome</keyword>
<name>V4J098_9EURY</name>
<accession>V4J098</accession>
<dbReference type="AlphaFoldDB" id="V4J098"/>
<protein>
    <submittedName>
        <fullName evidence="2">Universal stress family protein</fullName>
    </submittedName>
</protein>
<dbReference type="SUPFAM" id="SSF52402">
    <property type="entry name" value="Adenine nucleotide alpha hydrolases-like"/>
    <property type="match status" value="1"/>
</dbReference>
<proteinExistence type="predicted"/>